<name>A0A520KXI2_9EURY</name>
<dbReference type="Proteomes" id="UP000320766">
    <property type="component" value="Unassembled WGS sequence"/>
</dbReference>
<feature type="transmembrane region" description="Helical" evidence="5">
    <location>
        <begin position="223"/>
        <end position="245"/>
    </location>
</feature>
<dbReference type="InterPro" id="IPR013525">
    <property type="entry name" value="ABC2_TM"/>
</dbReference>
<dbReference type="PANTHER" id="PTHR43229">
    <property type="entry name" value="NODULATION PROTEIN J"/>
    <property type="match status" value="1"/>
</dbReference>
<proteinExistence type="predicted"/>
<evidence type="ECO:0000256" key="5">
    <source>
        <dbReference type="SAM" id="Phobius"/>
    </source>
</evidence>
<evidence type="ECO:0000256" key="4">
    <source>
        <dbReference type="ARBA" id="ARBA00023136"/>
    </source>
</evidence>
<dbReference type="InterPro" id="IPR051784">
    <property type="entry name" value="Nod_factor_ABC_transporter"/>
</dbReference>
<feature type="domain" description="ABC transmembrane type-2" evidence="6">
    <location>
        <begin position="17"/>
        <end position="248"/>
    </location>
</feature>
<feature type="transmembrane region" description="Helical" evidence="5">
    <location>
        <begin position="136"/>
        <end position="158"/>
    </location>
</feature>
<dbReference type="InterPro" id="IPR000412">
    <property type="entry name" value="ABC_2_transport"/>
</dbReference>
<organism evidence="7 8">
    <name type="scientific">Candidatus Methanolliviera hydrocarbonicum</name>
    <dbReference type="NCBI Taxonomy" id="2491085"/>
    <lineage>
        <taxon>Archaea</taxon>
        <taxon>Methanobacteriati</taxon>
        <taxon>Methanobacteriota</taxon>
        <taxon>Candidatus Methanoliparia</taxon>
        <taxon>Candidatus Methanoliparales</taxon>
        <taxon>Candidatus Methanollivieraceae</taxon>
        <taxon>Candidatus Methanolliviera</taxon>
    </lineage>
</organism>
<accession>A0A520KXI2</accession>
<evidence type="ECO:0000313" key="8">
    <source>
        <dbReference type="Proteomes" id="UP000320766"/>
    </source>
</evidence>
<evidence type="ECO:0000259" key="6">
    <source>
        <dbReference type="PROSITE" id="PS51012"/>
    </source>
</evidence>
<dbReference type="AlphaFoldDB" id="A0A520KXI2"/>
<sequence>MYTMWLRQMIRFFRMKARLVSSLVMPFLFLAFLGIPLSILPSGAMPGIPEDMNFLDYLAPGILGMTLLFSSMMAGASVLWDKEFGFLKEVLVTPVNRLSIMLGRSLGGMTTSIIQGFMIIGISVLMGVNISSVSGLLLSIVFMVLICATFIGFGLILATQLGEMEGFMSIINMIQMPIFFASPAFLPMEMMPHWLKSIICLNPFTYGIDGLRGSLVGYSTFPLIHDFVILLVTSIVLMLVGAYCFEKMEAN</sequence>
<dbReference type="PANTHER" id="PTHR43229:SF2">
    <property type="entry name" value="NODULATION PROTEIN J"/>
    <property type="match status" value="1"/>
</dbReference>
<protein>
    <submittedName>
        <fullName evidence="7">Multidrug ABC transporter permease</fullName>
    </submittedName>
</protein>
<keyword evidence="4 5" id="KW-0472">Membrane</keyword>
<feature type="transmembrane region" description="Helical" evidence="5">
    <location>
        <begin position="170"/>
        <end position="188"/>
    </location>
</feature>
<evidence type="ECO:0000256" key="2">
    <source>
        <dbReference type="ARBA" id="ARBA00022692"/>
    </source>
</evidence>
<dbReference type="InterPro" id="IPR047817">
    <property type="entry name" value="ABC2_TM_bact-type"/>
</dbReference>
<dbReference type="GO" id="GO:0140359">
    <property type="term" value="F:ABC-type transporter activity"/>
    <property type="evidence" value="ECO:0007669"/>
    <property type="project" value="InterPro"/>
</dbReference>
<comment type="caution">
    <text evidence="7">The sequence shown here is derived from an EMBL/GenBank/DDBJ whole genome shotgun (WGS) entry which is preliminary data.</text>
</comment>
<dbReference type="GO" id="GO:0043190">
    <property type="term" value="C:ATP-binding cassette (ABC) transporter complex"/>
    <property type="evidence" value="ECO:0007669"/>
    <property type="project" value="InterPro"/>
</dbReference>
<evidence type="ECO:0000313" key="7">
    <source>
        <dbReference type="EMBL" id="RZN70637.1"/>
    </source>
</evidence>
<feature type="transmembrane region" description="Helical" evidence="5">
    <location>
        <begin position="58"/>
        <end position="80"/>
    </location>
</feature>
<dbReference type="PRINTS" id="PR00164">
    <property type="entry name" value="ABC2TRNSPORT"/>
</dbReference>
<keyword evidence="3 5" id="KW-1133">Transmembrane helix</keyword>
<dbReference type="PROSITE" id="PS51012">
    <property type="entry name" value="ABC_TM2"/>
    <property type="match status" value="1"/>
</dbReference>
<dbReference type="EMBL" id="RXIL01000053">
    <property type="protein sequence ID" value="RZN70637.1"/>
    <property type="molecule type" value="Genomic_DNA"/>
</dbReference>
<dbReference type="Pfam" id="PF01061">
    <property type="entry name" value="ABC2_membrane"/>
    <property type="match status" value="1"/>
</dbReference>
<evidence type="ECO:0000256" key="1">
    <source>
        <dbReference type="ARBA" id="ARBA00004141"/>
    </source>
</evidence>
<keyword evidence="2 5" id="KW-0812">Transmembrane</keyword>
<dbReference type="PIRSF" id="PIRSF006648">
    <property type="entry name" value="DrrB"/>
    <property type="match status" value="1"/>
</dbReference>
<feature type="transmembrane region" description="Helical" evidence="5">
    <location>
        <begin position="106"/>
        <end position="130"/>
    </location>
</feature>
<gene>
    <name evidence="7" type="ORF">EF807_02985</name>
</gene>
<evidence type="ECO:0000256" key="3">
    <source>
        <dbReference type="ARBA" id="ARBA00022989"/>
    </source>
</evidence>
<reference evidence="7 8" key="1">
    <citation type="journal article" date="2019" name="Nat. Microbiol.">
        <title>Wide diversity of methane and short-chain alkane metabolisms in uncultured archaea.</title>
        <authorList>
            <person name="Borrel G."/>
            <person name="Adam P.S."/>
            <person name="McKay L.J."/>
            <person name="Chen L.X."/>
            <person name="Sierra-Garcia I.N."/>
            <person name="Sieber C.M."/>
            <person name="Letourneur Q."/>
            <person name="Ghozlane A."/>
            <person name="Andersen G.L."/>
            <person name="Li W.J."/>
            <person name="Hallam S.J."/>
            <person name="Muyzer G."/>
            <person name="de Oliveira V.M."/>
            <person name="Inskeep W.P."/>
            <person name="Banfield J.F."/>
            <person name="Gribaldo S."/>
        </authorList>
    </citation>
    <scope>NUCLEOTIDE SEQUENCE [LARGE SCALE GENOMIC DNA]</scope>
    <source>
        <strain evidence="7">NM1b</strain>
    </source>
</reference>
<comment type="subcellular location">
    <subcellularLocation>
        <location evidence="1">Membrane</location>
        <topology evidence="1">Multi-pass membrane protein</topology>
    </subcellularLocation>
</comment>